<accession>A0A0V0H8Y9</accession>
<dbReference type="AlphaFoldDB" id="A0A0V0H8Y9"/>
<dbReference type="EMBL" id="GEDG01023327">
    <property type="protein sequence ID" value="JAP16830.1"/>
    <property type="molecule type" value="Transcribed_RNA"/>
</dbReference>
<evidence type="ECO:0000256" key="1">
    <source>
        <dbReference type="SAM" id="SignalP"/>
    </source>
</evidence>
<sequence length="60" mass="6652">MFLHASTCVVFLFIFYKTSMIVGTSSCPVTIPEVSTCLDDQMLLRQGTKTIGIFSDVEQT</sequence>
<keyword evidence="1" id="KW-0732">Signal</keyword>
<evidence type="ECO:0000313" key="2">
    <source>
        <dbReference type="EMBL" id="JAP16830.1"/>
    </source>
</evidence>
<feature type="chain" id="PRO_5006865718" evidence="1">
    <location>
        <begin position="27"/>
        <end position="60"/>
    </location>
</feature>
<protein>
    <submittedName>
        <fullName evidence="2">Putative ovule protein</fullName>
    </submittedName>
</protein>
<reference evidence="2" key="1">
    <citation type="submission" date="2015-12" db="EMBL/GenBank/DDBJ databases">
        <title>Gene expression during late stages of embryo sac development: a critical building block for successful pollen-pistil interactions.</title>
        <authorList>
            <person name="Liu Y."/>
            <person name="Joly V."/>
            <person name="Sabar M."/>
            <person name="Matton D.P."/>
        </authorList>
    </citation>
    <scope>NUCLEOTIDE SEQUENCE</scope>
</reference>
<organism evidence="2">
    <name type="scientific">Solanum chacoense</name>
    <name type="common">Chaco potato</name>
    <dbReference type="NCBI Taxonomy" id="4108"/>
    <lineage>
        <taxon>Eukaryota</taxon>
        <taxon>Viridiplantae</taxon>
        <taxon>Streptophyta</taxon>
        <taxon>Embryophyta</taxon>
        <taxon>Tracheophyta</taxon>
        <taxon>Spermatophyta</taxon>
        <taxon>Magnoliopsida</taxon>
        <taxon>eudicotyledons</taxon>
        <taxon>Gunneridae</taxon>
        <taxon>Pentapetalae</taxon>
        <taxon>asterids</taxon>
        <taxon>lamiids</taxon>
        <taxon>Solanales</taxon>
        <taxon>Solanaceae</taxon>
        <taxon>Solanoideae</taxon>
        <taxon>Solaneae</taxon>
        <taxon>Solanum</taxon>
    </lineage>
</organism>
<name>A0A0V0H8Y9_SOLCH</name>
<feature type="signal peptide" evidence="1">
    <location>
        <begin position="1"/>
        <end position="26"/>
    </location>
</feature>
<proteinExistence type="predicted"/>